<proteinExistence type="predicted"/>
<dbReference type="CDD" id="cd00085">
    <property type="entry name" value="HNHc"/>
    <property type="match status" value="1"/>
</dbReference>
<reference evidence="2" key="1">
    <citation type="submission" date="2025-02" db="EMBL/GenBank/DDBJ databases">
        <title>Complete genome sequences of 52 Bacillus and Priestia strains isolated from West-African fermentations and 26 reference strains from the DSMZ collection.</title>
        <authorList>
            <person name="Wiedenbein E.S."/>
            <person name="Canoy T.S."/>
            <person name="Hui Y."/>
            <person name="Parkouda C."/>
            <person name="Dawende C."/>
            <person name="Ametefe E."/>
            <person name="Jespersen L."/>
            <person name="Nielsen D.S."/>
        </authorList>
    </citation>
    <scope>NUCLEOTIDE SEQUENCE</scope>
    <source>
        <strain evidence="2">PRO56</strain>
    </source>
</reference>
<organism evidence="2 3">
    <name type="scientific">Bacillus subtilis</name>
    <dbReference type="NCBI Taxonomy" id="1423"/>
    <lineage>
        <taxon>Bacteria</taxon>
        <taxon>Bacillati</taxon>
        <taxon>Bacillota</taxon>
        <taxon>Bacilli</taxon>
        <taxon>Bacillales</taxon>
        <taxon>Bacillaceae</taxon>
        <taxon>Bacillus</taxon>
    </lineage>
</organism>
<dbReference type="Gene3D" id="1.10.30.50">
    <property type="match status" value="1"/>
</dbReference>
<protein>
    <submittedName>
        <fullName evidence="2">HNH endonuclease</fullName>
    </submittedName>
</protein>
<sequence length="140" mass="15803">MALRWSYKRREEFAELSARKCAHCGVEGLVSKREANGNESLTYNIDHIIPQASGGTDDIDNLQLLCSPCNGAKGALSTDEFSSHSERKYEVERMKVELEETTGLDIEYIERMLQTFSIKDRHHVLSKLLRGGSVWELGAK</sequence>
<feature type="domain" description="HNH nuclease" evidence="1">
    <location>
        <begin position="9"/>
        <end position="71"/>
    </location>
</feature>
<accession>A0AAX3RGE6</accession>
<keyword evidence="2" id="KW-0378">Hydrolase</keyword>
<dbReference type="AlphaFoldDB" id="A0AAX3RGE6"/>
<dbReference type="Proteomes" id="UP001214898">
    <property type="component" value="Chromosome"/>
</dbReference>
<gene>
    <name evidence="2" type="ORF">P5633_11880</name>
</gene>
<evidence type="ECO:0000313" key="3">
    <source>
        <dbReference type="Proteomes" id="UP001214898"/>
    </source>
</evidence>
<name>A0AAX3RGE6_BACIU</name>
<dbReference type="GO" id="GO:0003676">
    <property type="term" value="F:nucleic acid binding"/>
    <property type="evidence" value="ECO:0007669"/>
    <property type="project" value="InterPro"/>
</dbReference>
<keyword evidence="2" id="KW-0540">Nuclease</keyword>
<dbReference type="SMART" id="SM00507">
    <property type="entry name" value="HNHc"/>
    <property type="match status" value="1"/>
</dbReference>
<dbReference type="InterPro" id="IPR002711">
    <property type="entry name" value="HNH"/>
</dbReference>
<dbReference type="GO" id="GO:0004519">
    <property type="term" value="F:endonuclease activity"/>
    <property type="evidence" value="ECO:0007669"/>
    <property type="project" value="UniProtKB-KW"/>
</dbReference>
<evidence type="ECO:0000259" key="1">
    <source>
        <dbReference type="SMART" id="SM00507"/>
    </source>
</evidence>
<dbReference type="Pfam" id="PF01844">
    <property type="entry name" value="HNH"/>
    <property type="match status" value="1"/>
</dbReference>
<dbReference type="InterPro" id="IPR003615">
    <property type="entry name" value="HNH_nuc"/>
</dbReference>
<evidence type="ECO:0000313" key="2">
    <source>
        <dbReference type="EMBL" id="WEY83145.1"/>
    </source>
</evidence>
<dbReference type="EMBL" id="CP120576">
    <property type="protein sequence ID" value="WEY83145.1"/>
    <property type="molecule type" value="Genomic_DNA"/>
</dbReference>
<dbReference type="GO" id="GO:0008270">
    <property type="term" value="F:zinc ion binding"/>
    <property type="evidence" value="ECO:0007669"/>
    <property type="project" value="InterPro"/>
</dbReference>
<keyword evidence="2" id="KW-0255">Endonuclease</keyword>